<name>A0A915HXM3_ROMCU</name>
<evidence type="ECO:0000313" key="1">
    <source>
        <dbReference type="Proteomes" id="UP000887565"/>
    </source>
</evidence>
<dbReference type="WBParaSite" id="nRc.2.0.1.t06317-RA">
    <property type="protein sequence ID" value="nRc.2.0.1.t06317-RA"/>
    <property type="gene ID" value="nRc.2.0.1.g06317"/>
</dbReference>
<evidence type="ECO:0000313" key="2">
    <source>
        <dbReference type="WBParaSite" id="nRc.2.0.1.t06317-RA"/>
    </source>
</evidence>
<keyword evidence="1" id="KW-1185">Reference proteome</keyword>
<dbReference type="AlphaFoldDB" id="A0A915HXM3"/>
<protein>
    <submittedName>
        <fullName evidence="2">Uncharacterized protein</fullName>
    </submittedName>
</protein>
<reference evidence="2" key="1">
    <citation type="submission" date="2022-11" db="UniProtKB">
        <authorList>
            <consortium name="WormBaseParasite"/>
        </authorList>
    </citation>
    <scope>IDENTIFICATION</scope>
</reference>
<proteinExistence type="predicted"/>
<organism evidence="1 2">
    <name type="scientific">Romanomermis culicivorax</name>
    <name type="common">Nematode worm</name>
    <dbReference type="NCBI Taxonomy" id="13658"/>
    <lineage>
        <taxon>Eukaryota</taxon>
        <taxon>Metazoa</taxon>
        <taxon>Ecdysozoa</taxon>
        <taxon>Nematoda</taxon>
        <taxon>Enoplea</taxon>
        <taxon>Dorylaimia</taxon>
        <taxon>Mermithida</taxon>
        <taxon>Mermithoidea</taxon>
        <taxon>Mermithidae</taxon>
        <taxon>Romanomermis</taxon>
    </lineage>
</organism>
<sequence>MKIIGEEGYDATKIVKEEEEGTDATKIAGELREASEDQKAVSAQMTFVNELFIDYLNNPDYHSMSDRSHAETKRICELHVPGLDIPWFFHEQVVEAPTFYKAPKIFMKYNTNKNLETMFHKHSSQNARDRNISLRVCVGGHRSTHGVQMDGIRRCHASGMATLMMLTLA</sequence>
<dbReference type="Proteomes" id="UP000887565">
    <property type="component" value="Unplaced"/>
</dbReference>
<accession>A0A915HXM3</accession>